<dbReference type="InterPro" id="IPR037171">
    <property type="entry name" value="NagB/RpiA_transferase-like"/>
</dbReference>
<evidence type="ECO:0000313" key="2">
    <source>
        <dbReference type="EMBL" id="KAJ8946037.1"/>
    </source>
</evidence>
<evidence type="ECO:0000259" key="1">
    <source>
        <dbReference type="Pfam" id="PF01182"/>
    </source>
</evidence>
<dbReference type="InterPro" id="IPR039104">
    <property type="entry name" value="6PGL"/>
</dbReference>
<dbReference type="AlphaFoldDB" id="A0AAV8Y513"/>
<protein>
    <recommendedName>
        <fullName evidence="1">Glucosamine/galactosamine-6-phosphate isomerase domain-containing protein</fullName>
    </recommendedName>
</protein>
<gene>
    <name evidence="2" type="ORF">NQ318_023286</name>
</gene>
<dbReference type="Pfam" id="PF01182">
    <property type="entry name" value="Glucosamine_iso"/>
    <property type="match status" value="1"/>
</dbReference>
<dbReference type="InterPro" id="IPR006148">
    <property type="entry name" value="Glc/Gal-6P_isomerase"/>
</dbReference>
<proteinExistence type="predicted"/>
<dbReference type="PANTHER" id="PTHR11054:SF0">
    <property type="entry name" value="6-PHOSPHOGLUCONOLACTONASE"/>
    <property type="match status" value="1"/>
</dbReference>
<dbReference type="Proteomes" id="UP001162162">
    <property type="component" value="Unassembled WGS sequence"/>
</dbReference>
<keyword evidence="3" id="KW-1185">Reference proteome</keyword>
<dbReference type="SUPFAM" id="SSF100950">
    <property type="entry name" value="NagB/RpiA/CoA transferase-like"/>
    <property type="match status" value="1"/>
</dbReference>
<sequence length="170" mass="18681">MAAQDGVVPAPPRWPSHGHLEYGIPIRGPGRRSVSENFVLALKTKDQVISKLCELIEITAKESIAKNGVFNIGVSGGSLATFLTFLSKTPDSTFGLYKNKLVDSKAVDLKKEQFVTVKQGVSGMPQFDMLLLGMWPDGHTCSLFPGHSLLNEMNKWVALIMDSQNHRQVE</sequence>
<dbReference type="Gene3D" id="3.40.50.1360">
    <property type="match status" value="1"/>
</dbReference>
<comment type="caution">
    <text evidence="2">The sequence shown here is derived from an EMBL/GenBank/DDBJ whole genome shotgun (WGS) entry which is preliminary data.</text>
</comment>
<reference evidence="2" key="1">
    <citation type="journal article" date="2023" name="Insect Mol. Biol.">
        <title>Genome sequencing provides insights into the evolution of gene families encoding plant cell wall-degrading enzymes in longhorned beetles.</title>
        <authorList>
            <person name="Shin N.R."/>
            <person name="Okamura Y."/>
            <person name="Kirsch R."/>
            <person name="Pauchet Y."/>
        </authorList>
    </citation>
    <scope>NUCLEOTIDE SEQUENCE</scope>
    <source>
        <strain evidence="2">AMC_N1</strain>
    </source>
</reference>
<organism evidence="2 3">
    <name type="scientific">Aromia moschata</name>
    <dbReference type="NCBI Taxonomy" id="1265417"/>
    <lineage>
        <taxon>Eukaryota</taxon>
        <taxon>Metazoa</taxon>
        <taxon>Ecdysozoa</taxon>
        <taxon>Arthropoda</taxon>
        <taxon>Hexapoda</taxon>
        <taxon>Insecta</taxon>
        <taxon>Pterygota</taxon>
        <taxon>Neoptera</taxon>
        <taxon>Endopterygota</taxon>
        <taxon>Coleoptera</taxon>
        <taxon>Polyphaga</taxon>
        <taxon>Cucujiformia</taxon>
        <taxon>Chrysomeloidea</taxon>
        <taxon>Cerambycidae</taxon>
        <taxon>Cerambycinae</taxon>
        <taxon>Callichromatini</taxon>
        <taxon>Aromia</taxon>
    </lineage>
</organism>
<accession>A0AAV8Y513</accession>
<dbReference type="PANTHER" id="PTHR11054">
    <property type="entry name" value="6-PHOSPHOGLUCONOLACTONASE"/>
    <property type="match status" value="1"/>
</dbReference>
<feature type="domain" description="Glucosamine/galactosamine-6-phosphate isomerase" evidence="1">
    <location>
        <begin position="118"/>
        <end position="166"/>
    </location>
</feature>
<dbReference type="GO" id="GO:0005975">
    <property type="term" value="P:carbohydrate metabolic process"/>
    <property type="evidence" value="ECO:0007669"/>
    <property type="project" value="InterPro"/>
</dbReference>
<name>A0AAV8Y513_9CUCU</name>
<dbReference type="EMBL" id="JAPWTK010000200">
    <property type="protein sequence ID" value="KAJ8946037.1"/>
    <property type="molecule type" value="Genomic_DNA"/>
</dbReference>
<evidence type="ECO:0000313" key="3">
    <source>
        <dbReference type="Proteomes" id="UP001162162"/>
    </source>
</evidence>